<gene>
    <name evidence="1" type="ORF">ACPOL_6614</name>
</gene>
<name>A0A2Z5GB23_9BACT</name>
<protein>
    <submittedName>
        <fullName evidence="1">Uncharacterized protein</fullName>
    </submittedName>
</protein>
<organism evidence="1 2">
    <name type="scientific">Acidisarcina polymorpha</name>
    <dbReference type="NCBI Taxonomy" id="2211140"/>
    <lineage>
        <taxon>Bacteria</taxon>
        <taxon>Pseudomonadati</taxon>
        <taxon>Acidobacteriota</taxon>
        <taxon>Terriglobia</taxon>
        <taxon>Terriglobales</taxon>
        <taxon>Acidobacteriaceae</taxon>
        <taxon>Acidisarcina</taxon>
    </lineage>
</organism>
<dbReference type="AlphaFoldDB" id="A0A2Z5GB23"/>
<keyword evidence="2" id="KW-1185">Reference proteome</keyword>
<accession>A0A2Z5GB23</accession>
<evidence type="ECO:0000313" key="2">
    <source>
        <dbReference type="Proteomes" id="UP000253606"/>
    </source>
</evidence>
<proteinExistence type="predicted"/>
<dbReference type="KEGG" id="abas:ACPOL_6614"/>
<dbReference type="Proteomes" id="UP000253606">
    <property type="component" value="Chromosome"/>
</dbReference>
<sequence length="46" mass="5242">MILHDIATSPDDARRNAIHQVSYNFNNYLASQQDHWLVLIEASATT</sequence>
<evidence type="ECO:0000313" key="1">
    <source>
        <dbReference type="EMBL" id="AXC15826.1"/>
    </source>
</evidence>
<reference evidence="1 2" key="1">
    <citation type="journal article" date="2018" name="Front. Microbiol.">
        <title>Hydrolytic Capabilities as a Key to Environmental Success: Chitinolytic and Cellulolytic Acidobacteria From Acidic Sub-arctic Soils and Boreal Peatlands.</title>
        <authorList>
            <person name="Belova S.E."/>
            <person name="Ravin N.V."/>
            <person name="Pankratov T.A."/>
            <person name="Rakitin A.L."/>
            <person name="Ivanova A.A."/>
            <person name="Beletsky A.V."/>
            <person name="Mardanov A.V."/>
            <person name="Sinninghe Damste J.S."/>
            <person name="Dedysh S.N."/>
        </authorList>
    </citation>
    <scope>NUCLEOTIDE SEQUENCE [LARGE SCALE GENOMIC DNA]</scope>
    <source>
        <strain evidence="1 2">SBC82</strain>
    </source>
</reference>
<dbReference type="RefSeq" id="WP_161557655.1">
    <property type="nucleotide sequence ID" value="NZ_CP030840.1"/>
</dbReference>
<dbReference type="EMBL" id="CP030840">
    <property type="protein sequence ID" value="AXC15826.1"/>
    <property type="molecule type" value="Genomic_DNA"/>
</dbReference>